<evidence type="ECO:0000313" key="3">
    <source>
        <dbReference type="Proteomes" id="UP000410492"/>
    </source>
</evidence>
<reference evidence="2 3" key="1">
    <citation type="submission" date="2019-01" db="EMBL/GenBank/DDBJ databases">
        <authorList>
            <person name="Sayadi A."/>
        </authorList>
    </citation>
    <scope>NUCLEOTIDE SEQUENCE [LARGE SCALE GENOMIC DNA]</scope>
</reference>
<proteinExistence type="predicted"/>
<feature type="non-terminal residue" evidence="2">
    <location>
        <position position="44"/>
    </location>
</feature>
<dbReference type="AlphaFoldDB" id="A0A653DGT8"/>
<dbReference type="OrthoDB" id="6779343at2759"/>
<evidence type="ECO:0000256" key="1">
    <source>
        <dbReference type="SAM" id="MobiDB-lite"/>
    </source>
</evidence>
<dbReference type="EMBL" id="CAACVG010011649">
    <property type="protein sequence ID" value="VEN58567.1"/>
    <property type="molecule type" value="Genomic_DNA"/>
</dbReference>
<organism evidence="2 3">
    <name type="scientific">Callosobruchus maculatus</name>
    <name type="common">Southern cowpea weevil</name>
    <name type="synonym">Pulse bruchid</name>
    <dbReference type="NCBI Taxonomy" id="64391"/>
    <lineage>
        <taxon>Eukaryota</taxon>
        <taxon>Metazoa</taxon>
        <taxon>Ecdysozoa</taxon>
        <taxon>Arthropoda</taxon>
        <taxon>Hexapoda</taxon>
        <taxon>Insecta</taxon>
        <taxon>Pterygota</taxon>
        <taxon>Neoptera</taxon>
        <taxon>Endopterygota</taxon>
        <taxon>Coleoptera</taxon>
        <taxon>Polyphaga</taxon>
        <taxon>Cucujiformia</taxon>
        <taxon>Chrysomeloidea</taxon>
        <taxon>Chrysomelidae</taxon>
        <taxon>Bruchinae</taxon>
        <taxon>Bruchini</taxon>
        <taxon>Callosobruchus</taxon>
    </lineage>
</organism>
<sequence length="44" mass="4391">MNSPLSRVVTGEQGEAAGCAESPGGSPKQRPPTPAQSAIQGLDL</sequence>
<feature type="compositionally biased region" description="Polar residues" evidence="1">
    <location>
        <begin position="35"/>
        <end position="44"/>
    </location>
</feature>
<evidence type="ECO:0000313" key="2">
    <source>
        <dbReference type="EMBL" id="VEN58567.1"/>
    </source>
</evidence>
<feature type="region of interest" description="Disordered" evidence="1">
    <location>
        <begin position="1"/>
        <end position="44"/>
    </location>
</feature>
<keyword evidence="3" id="KW-1185">Reference proteome</keyword>
<accession>A0A653DGT8</accession>
<protein>
    <submittedName>
        <fullName evidence="2">Uncharacterized protein</fullName>
    </submittedName>
</protein>
<gene>
    <name evidence="2" type="ORF">CALMAC_LOCUS16889</name>
</gene>
<dbReference type="Proteomes" id="UP000410492">
    <property type="component" value="Unassembled WGS sequence"/>
</dbReference>
<name>A0A653DGT8_CALMS</name>